<dbReference type="Proteomes" id="UP000249254">
    <property type="component" value="Unassembled WGS sequence"/>
</dbReference>
<accession>A0A328AAE0</accession>
<gene>
    <name evidence="1" type="ORF">DJ017_17880</name>
</gene>
<evidence type="ECO:0000313" key="2">
    <source>
        <dbReference type="Proteomes" id="UP000249254"/>
    </source>
</evidence>
<reference evidence="2" key="1">
    <citation type="submission" date="2018-05" db="EMBL/GenBank/DDBJ databases">
        <authorList>
            <person name="Li X."/>
        </authorList>
    </citation>
    <scope>NUCLEOTIDE SEQUENCE [LARGE SCALE GENOMIC DNA]</scope>
    <source>
        <strain evidence="2">LX32</strain>
    </source>
</reference>
<dbReference type="OrthoDB" id="7626611at2"/>
<protein>
    <submittedName>
        <fullName evidence="1">Uncharacterized protein</fullName>
    </submittedName>
</protein>
<organism evidence="1 2">
    <name type="scientific">Phenylobacterium soli</name>
    <dbReference type="NCBI Taxonomy" id="2170551"/>
    <lineage>
        <taxon>Bacteria</taxon>
        <taxon>Pseudomonadati</taxon>
        <taxon>Pseudomonadota</taxon>
        <taxon>Alphaproteobacteria</taxon>
        <taxon>Caulobacterales</taxon>
        <taxon>Caulobacteraceae</taxon>
        <taxon>Phenylobacterium</taxon>
    </lineage>
</organism>
<dbReference type="EMBL" id="QFYQ01000002">
    <property type="protein sequence ID" value="RAK51703.1"/>
    <property type="molecule type" value="Genomic_DNA"/>
</dbReference>
<sequence>MRATPSGLTAEASVFEGYMRRARGIDASFSGPAEVSEALQTGAAGEPRQLESGMIAYAAVAALQEPRFVDGLRGSRADRGDLARRLASDPAYALELPGGEAAAARAAGALASQGEALRAQGLKVKRAAYSVQHQAWSKRNVPDPRGRLARVKQLSSEPMRGGEDAARLYAAMAEGGRRGGAASPAVTRAVAVAALNVLGQEGRGRALMSEPRTASCLRIAKLNLYQCLAAAGPQYEDIFCLGEHAMAETGSCVADATRASRVSYRR</sequence>
<keyword evidence="2" id="KW-1185">Reference proteome</keyword>
<dbReference type="AlphaFoldDB" id="A0A328AAE0"/>
<proteinExistence type="predicted"/>
<name>A0A328AAE0_9CAUL</name>
<comment type="caution">
    <text evidence="1">The sequence shown here is derived from an EMBL/GenBank/DDBJ whole genome shotgun (WGS) entry which is preliminary data.</text>
</comment>
<evidence type="ECO:0000313" key="1">
    <source>
        <dbReference type="EMBL" id="RAK51703.1"/>
    </source>
</evidence>
<dbReference type="RefSeq" id="WP_111530265.1">
    <property type="nucleotide sequence ID" value="NZ_JBHRSG010000003.1"/>
</dbReference>